<keyword evidence="3" id="KW-0285">Flavoprotein</keyword>
<proteinExistence type="inferred from homology"/>
<dbReference type="Gene3D" id="1.10.150.570">
    <property type="entry name" value="GidA associated domain, C-terminal subdomain"/>
    <property type="match status" value="1"/>
</dbReference>
<dbReference type="GO" id="GO:0002098">
    <property type="term" value="P:tRNA wobble uridine modification"/>
    <property type="evidence" value="ECO:0007669"/>
    <property type="project" value="TreeGrafter"/>
</dbReference>
<dbReference type="GO" id="GO:0005829">
    <property type="term" value="C:cytosol"/>
    <property type="evidence" value="ECO:0007669"/>
    <property type="project" value="TreeGrafter"/>
</dbReference>
<evidence type="ECO:0000259" key="6">
    <source>
        <dbReference type="SMART" id="SM01228"/>
    </source>
</evidence>
<evidence type="ECO:0000256" key="5">
    <source>
        <dbReference type="SAM" id="MobiDB-lite"/>
    </source>
</evidence>
<sequence>MHLKKPHVSYRDITQDKKPEVDLSEEEIRHIESEIKYEGYLKKQAKEIARIAKLDKVKIPEDMDYKKVSGLTAEVIERLENQRPSTLGEAKKISGITPAALINLNIYIKIRQKNRKQTKGTS</sequence>
<evidence type="ECO:0000256" key="2">
    <source>
        <dbReference type="ARBA" id="ARBA00007653"/>
    </source>
</evidence>
<comment type="caution">
    <text evidence="7">The sequence shown here is derived from an EMBL/GenBank/DDBJ whole genome shotgun (WGS) entry which is preliminary data.</text>
</comment>
<dbReference type="EMBL" id="BART01037367">
    <property type="protein sequence ID" value="GAH07014.1"/>
    <property type="molecule type" value="Genomic_DNA"/>
</dbReference>
<comment type="cofactor">
    <cofactor evidence="1">
        <name>FAD</name>
        <dbReference type="ChEBI" id="CHEBI:57692"/>
    </cofactor>
</comment>
<gene>
    <name evidence="7" type="ORF">S01H4_62556</name>
</gene>
<name>X1DPW5_9ZZZZ</name>
<keyword evidence="4" id="KW-0274">FAD</keyword>
<dbReference type="InterPro" id="IPR026904">
    <property type="entry name" value="MnmG_C"/>
</dbReference>
<feature type="region of interest" description="Disordered" evidence="5">
    <location>
        <begin position="1"/>
        <end position="21"/>
    </location>
</feature>
<evidence type="ECO:0000256" key="3">
    <source>
        <dbReference type="ARBA" id="ARBA00022630"/>
    </source>
</evidence>
<protein>
    <recommendedName>
        <fullName evidence="6">tRNA uridine 5-carboxymethylaminomethyl modification enzyme C-terminal subdomain domain-containing protein</fullName>
    </recommendedName>
</protein>
<dbReference type="InterPro" id="IPR047001">
    <property type="entry name" value="MnmG_C_subdom"/>
</dbReference>
<evidence type="ECO:0000256" key="1">
    <source>
        <dbReference type="ARBA" id="ARBA00001974"/>
    </source>
</evidence>
<accession>X1DPW5</accession>
<dbReference type="Pfam" id="PF21680">
    <property type="entry name" value="GIDA_C_1st"/>
    <property type="match status" value="1"/>
</dbReference>
<dbReference type="InterPro" id="IPR049312">
    <property type="entry name" value="GIDA_C_N"/>
</dbReference>
<dbReference type="Gene3D" id="1.10.10.1800">
    <property type="entry name" value="tRNA uridine 5-carboxymethylaminomethyl modification enzyme MnmG/GidA"/>
    <property type="match status" value="1"/>
</dbReference>
<dbReference type="Pfam" id="PF13932">
    <property type="entry name" value="SAM_GIDA_C"/>
    <property type="match status" value="1"/>
</dbReference>
<dbReference type="SMART" id="SM01228">
    <property type="entry name" value="GIDA_assoc_3"/>
    <property type="match status" value="1"/>
</dbReference>
<dbReference type="InterPro" id="IPR044920">
    <property type="entry name" value="MnmG_C_subdom_sf"/>
</dbReference>
<dbReference type="GO" id="GO:0030488">
    <property type="term" value="P:tRNA methylation"/>
    <property type="evidence" value="ECO:0007669"/>
    <property type="project" value="TreeGrafter"/>
</dbReference>
<dbReference type="AlphaFoldDB" id="X1DPW5"/>
<comment type="similarity">
    <text evidence="2">Belongs to the MnmG family.</text>
</comment>
<dbReference type="PANTHER" id="PTHR11806:SF2">
    <property type="entry name" value="METHYLENETETRAHYDROFOLATE--TRNA-(URACIL-5-)-METHYLTRANSFERASE TRMFO"/>
    <property type="match status" value="1"/>
</dbReference>
<organism evidence="7">
    <name type="scientific">marine sediment metagenome</name>
    <dbReference type="NCBI Taxonomy" id="412755"/>
    <lineage>
        <taxon>unclassified sequences</taxon>
        <taxon>metagenomes</taxon>
        <taxon>ecological metagenomes</taxon>
    </lineage>
</organism>
<reference evidence="7" key="1">
    <citation type="journal article" date="2014" name="Front. Microbiol.">
        <title>High frequency of phylogenetically diverse reductive dehalogenase-homologous genes in deep subseafloor sedimentary metagenomes.</title>
        <authorList>
            <person name="Kawai M."/>
            <person name="Futagami T."/>
            <person name="Toyoda A."/>
            <person name="Takaki Y."/>
            <person name="Nishi S."/>
            <person name="Hori S."/>
            <person name="Arai W."/>
            <person name="Tsubouchi T."/>
            <person name="Morono Y."/>
            <person name="Uchiyama I."/>
            <person name="Ito T."/>
            <person name="Fujiyama A."/>
            <person name="Inagaki F."/>
            <person name="Takami H."/>
        </authorList>
    </citation>
    <scope>NUCLEOTIDE SEQUENCE</scope>
    <source>
        <strain evidence="7">Expedition CK06-06</strain>
    </source>
</reference>
<feature type="domain" description="tRNA uridine 5-carboxymethylaminomethyl modification enzyme C-terminal subdomain" evidence="6">
    <location>
        <begin position="35"/>
        <end position="106"/>
    </location>
</feature>
<feature type="compositionally biased region" description="Basic and acidic residues" evidence="5">
    <location>
        <begin position="9"/>
        <end position="21"/>
    </location>
</feature>
<dbReference type="FunFam" id="1.10.150.570:FF:000001">
    <property type="entry name" value="tRNA uridine 5-carboxymethylaminomethyl modification enzyme MnmG"/>
    <property type="match status" value="1"/>
</dbReference>
<evidence type="ECO:0000256" key="4">
    <source>
        <dbReference type="ARBA" id="ARBA00022827"/>
    </source>
</evidence>
<dbReference type="InterPro" id="IPR002218">
    <property type="entry name" value="MnmG-rel"/>
</dbReference>
<evidence type="ECO:0000313" key="7">
    <source>
        <dbReference type="EMBL" id="GAH07014.1"/>
    </source>
</evidence>
<dbReference type="PANTHER" id="PTHR11806">
    <property type="entry name" value="GLUCOSE INHIBITED DIVISION PROTEIN A"/>
    <property type="match status" value="1"/>
</dbReference>
<dbReference type="GO" id="GO:0050660">
    <property type="term" value="F:flavin adenine dinucleotide binding"/>
    <property type="evidence" value="ECO:0007669"/>
    <property type="project" value="InterPro"/>
</dbReference>